<evidence type="ECO:0000256" key="2">
    <source>
        <dbReference type="ARBA" id="ARBA00022448"/>
    </source>
</evidence>
<evidence type="ECO:0000256" key="4">
    <source>
        <dbReference type="ARBA" id="ARBA00022692"/>
    </source>
</evidence>
<dbReference type="PANTHER" id="PTHR43528">
    <property type="entry name" value="ALPHA-KETOGLUTARATE PERMEASE"/>
    <property type="match status" value="1"/>
</dbReference>
<dbReference type="Pfam" id="PF00083">
    <property type="entry name" value="Sugar_tr"/>
    <property type="match status" value="1"/>
</dbReference>
<feature type="transmembrane region" description="Helical" evidence="8">
    <location>
        <begin position="86"/>
        <end position="103"/>
    </location>
</feature>
<dbReference type="SUPFAM" id="SSF103473">
    <property type="entry name" value="MFS general substrate transporter"/>
    <property type="match status" value="1"/>
</dbReference>
<dbReference type="PROSITE" id="PS50850">
    <property type="entry name" value="MFS"/>
    <property type="match status" value="1"/>
</dbReference>
<keyword evidence="3" id="KW-1003">Cell membrane</keyword>
<feature type="transmembrane region" description="Helical" evidence="8">
    <location>
        <begin position="371"/>
        <end position="397"/>
    </location>
</feature>
<evidence type="ECO:0000256" key="6">
    <source>
        <dbReference type="ARBA" id="ARBA00022989"/>
    </source>
</evidence>
<feature type="transmembrane region" description="Helical" evidence="8">
    <location>
        <begin position="281"/>
        <end position="302"/>
    </location>
</feature>
<dbReference type="InterPro" id="IPR051084">
    <property type="entry name" value="H+-coupled_symporters"/>
</dbReference>
<dbReference type="Gene3D" id="1.20.1250.20">
    <property type="entry name" value="MFS general substrate transporter like domains"/>
    <property type="match status" value="1"/>
</dbReference>
<dbReference type="RefSeq" id="WP_176639717.1">
    <property type="nucleotide sequence ID" value="NZ_JABXXP010000098.1"/>
</dbReference>
<feature type="transmembrane region" description="Helical" evidence="8">
    <location>
        <begin position="240"/>
        <end position="261"/>
    </location>
</feature>
<evidence type="ECO:0000256" key="5">
    <source>
        <dbReference type="ARBA" id="ARBA00022847"/>
    </source>
</evidence>
<keyword evidence="4 8" id="KW-0812">Transmembrane</keyword>
<dbReference type="InterPro" id="IPR005828">
    <property type="entry name" value="MFS_sugar_transport-like"/>
</dbReference>
<protein>
    <submittedName>
        <fullName evidence="10">MFS transporter</fullName>
    </submittedName>
</protein>
<feature type="transmembrane region" description="Helical" evidence="8">
    <location>
        <begin position="309"/>
        <end position="327"/>
    </location>
</feature>
<feature type="transmembrane region" description="Helical" evidence="8">
    <location>
        <begin position="186"/>
        <end position="205"/>
    </location>
</feature>
<feature type="transmembrane region" description="Helical" evidence="8">
    <location>
        <begin position="12"/>
        <end position="35"/>
    </location>
</feature>
<feature type="transmembrane region" description="Helical" evidence="8">
    <location>
        <begin position="50"/>
        <end position="74"/>
    </location>
</feature>
<sequence>MPEPVERGRSLPAIIAAACVGNFLEFYNFMAYAFFAPMIGHAFFPNGNRLISLLLSLMTFAVGFVLRPLGAVVIGRYARTHGQRPALMLTFAMMAAGSFLLAVTPPTRVIGTLAPVAVIIARLLQGFSDGGEVGPATALIFSAAPGRLGGVFGTLQYMTQLLGSLLAVLLGLVLSLVLSHDALYAWGWRVPFLAGLAILPVGLILRRSAVAHQAAAPPPAGAVPGESPSGEFMSGEPASLWPVIPFVFLAITSATICTYLRSFGVSYAVSVLHLPPATAMTGMAAGLAAGVVGMLAGIFIAIRCPGRRTPFILVGLLTAAASLPLYYGAIHRPGLASQLALNIGMFLLSSIMAVGIWQAMLEALGHRGRSFAFGIVYALAVSSFGGLTQPVTAWLIARTQDPMTPGYAMALVIPLGLLAYLRLHAIRRGQMEAHAAVPGLEASLPLVS</sequence>
<evidence type="ECO:0000256" key="8">
    <source>
        <dbReference type="SAM" id="Phobius"/>
    </source>
</evidence>
<evidence type="ECO:0000313" key="10">
    <source>
        <dbReference type="EMBL" id="NVN10972.1"/>
    </source>
</evidence>
<dbReference type="GO" id="GO:0015293">
    <property type="term" value="F:symporter activity"/>
    <property type="evidence" value="ECO:0007669"/>
    <property type="project" value="UniProtKB-KW"/>
</dbReference>
<evidence type="ECO:0000256" key="3">
    <source>
        <dbReference type="ARBA" id="ARBA00022475"/>
    </source>
</evidence>
<keyword evidence="2" id="KW-0813">Transport</keyword>
<evidence type="ECO:0000256" key="7">
    <source>
        <dbReference type="ARBA" id="ARBA00023136"/>
    </source>
</evidence>
<comment type="subcellular location">
    <subcellularLocation>
        <location evidence="1">Cell membrane</location>
        <topology evidence="1">Multi-pass membrane protein</topology>
    </subcellularLocation>
</comment>
<gene>
    <name evidence="10" type="ORF">HUK84_07420</name>
</gene>
<evidence type="ECO:0000313" key="11">
    <source>
        <dbReference type="Proteomes" id="UP000534870"/>
    </source>
</evidence>
<feature type="transmembrane region" description="Helical" evidence="8">
    <location>
        <begin position="339"/>
        <end position="359"/>
    </location>
</feature>
<reference evidence="10 11" key="1">
    <citation type="submission" date="2020-06" db="EMBL/GenBank/DDBJ databases">
        <title>Description of novel acetic acid bacteria.</title>
        <authorList>
            <person name="Sombolestani A."/>
        </authorList>
    </citation>
    <scope>NUCLEOTIDE SEQUENCE [LARGE SCALE GENOMIC DNA]</scope>
    <source>
        <strain evidence="10 11">LMG 31431</strain>
    </source>
</reference>
<keyword evidence="7 8" id="KW-0472">Membrane</keyword>
<dbReference type="InterPro" id="IPR036259">
    <property type="entry name" value="MFS_trans_sf"/>
</dbReference>
<dbReference type="PANTHER" id="PTHR43528:SF3">
    <property type="entry name" value="CITRATE-PROTON SYMPORTER"/>
    <property type="match status" value="1"/>
</dbReference>
<evidence type="ECO:0000259" key="9">
    <source>
        <dbReference type="PROSITE" id="PS50850"/>
    </source>
</evidence>
<accession>A0A7Y7M5F6</accession>
<dbReference type="EMBL" id="JABXXP010000098">
    <property type="protein sequence ID" value="NVN10972.1"/>
    <property type="molecule type" value="Genomic_DNA"/>
</dbReference>
<dbReference type="AlphaFoldDB" id="A0A7Y7M5F6"/>
<evidence type="ECO:0000256" key="1">
    <source>
        <dbReference type="ARBA" id="ARBA00004651"/>
    </source>
</evidence>
<dbReference type="Proteomes" id="UP000534870">
    <property type="component" value="Unassembled WGS sequence"/>
</dbReference>
<dbReference type="InterPro" id="IPR020846">
    <property type="entry name" value="MFS_dom"/>
</dbReference>
<feature type="transmembrane region" description="Helical" evidence="8">
    <location>
        <begin position="161"/>
        <end position="180"/>
    </location>
</feature>
<name>A0A7Y7M5F6_9PROT</name>
<feature type="transmembrane region" description="Helical" evidence="8">
    <location>
        <begin position="403"/>
        <end position="421"/>
    </location>
</feature>
<dbReference type="GO" id="GO:0005886">
    <property type="term" value="C:plasma membrane"/>
    <property type="evidence" value="ECO:0007669"/>
    <property type="project" value="UniProtKB-SubCell"/>
</dbReference>
<keyword evidence="5" id="KW-0769">Symport</keyword>
<proteinExistence type="predicted"/>
<feature type="domain" description="Major facilitator superfamily (MFS) profile" evidence="9">
    <location>
        <begin position="14"/>
        <end position="428"/>
    </location>
</feature>
<organism evidence="10 11">
    <name type="scientific">Nguyenibacter vanlangensis</name>
    <dbReference type="NCBI Taxonomy" id="1216886"/>
    <lineage>
        <taxon>Bacteria</taxon>
        <taxon>Pseudomonadati</taxon>
        <taxon>Pseudomonadota</taxon>
        <taxon>Alphaproteobacteria</taxon>
        <taxon>Acetobacterales</taxon>
        <taxon>Acetobacteraceae</taxon>
        <taxon>Nguyenibacter</taxon>
    </lineage>
</organism>
<comment type="caution">
    <text evidence="10">The sequence shown here is derived from an EMBL/GenBank/DDBJ whole genome shotgun (WGS) entry which is preliminary data.</text>
</comment>
<keyword evidence="6 8" id="KW-1133">Transmembrane helix</keyword>